<comment type="caution">
    <text evidence="2">The sequence shown here is derived from an EMBL/GenBank/DDBJ whole genome shotgun (WGS) entry which is preliminary data.</text>
</comment>
<feature type="region of interest" description="Disordered" evidence="1">
    <location>
        <begin position="1"/>
        <end position="72"/>
    </location>
</feature>
<feature type="compositionally biased region" description="Polar residues" evidence="1">
    <location>
        <begin position="35"/>
        <end position="50"/>
    </location>
</feature>
<accession>A0ABD2YA86</accession>
<proteinExistence type="predicted"/>
<reference evidence="2 3" key="1">
    <citation type="submission" date="2024-11" db="EMBL/GenBank/DDBJ databases">
        <title>A near-complete genome assembly of Cinchona calisaya.</title>
        <authorList>
            <person name="Lian D.C."/>
            <person name="Zhao X.W."/>
            <person name="Wei L."/>
        </authorList>
    </citation>
    <scope>NUCLEOTIDE SEQUENCE [LARGE SCALE GENOMIC DNA]</scope>
    <source>
        <tissue evidence="2">Nenye</tissue>
    </source>
</reference>
<keyword evidence="3" id="KW-1185">Reference proteome</keyword>
<name>A0ABD2YA86_9GENT</name>
<feature type="compositionally biased region" description="Low complexity" evidence="1">
    <location>
        <begin position="103"/>
        <end position="116"/>
    </location>
</feature>
<gene>
    <name evidence="2" type="ORF">ACH5RR_033759</name>
</gene>
<feature type="region of interest" description="Disordered" evidence="1">
    <location>
        <begin position="98"/>
        <end position="118"/>
    </location>
</feature>
<sequence length="211" mass="22620">MIKHGKRDCEECLTQSTPAGSENEFGARLLVENKSAPTSNGVPRSSTTRNLVADKTQQKSSHKSGPPSNSNYSSLAIVPIKTYPASISNPIGSIGNHSKTYLPSNPNPSSHVSNLNKPYPLPNTNSSCIAENLTSNNSPSNSNHSNITVATTTTYPFSNSTSDPAKVTGISTSSSNLSTNCKFKNPNLEKCFADIFPFTCCKRKRSYATLK</sequence>
<organism evidence="2 3">
    <name type="scientific">Cinchona calisaya</name>
    <dbReference type="NCBI Taxonomy" id="153742"/>
    <lineage>
        <taxon>Eukaryota</taxon>
        <taxon>Viridiplantae</taxon>
        <taxon>Streptophyta</taxon>
        <taxon>Embryophyta</taxon>
        <taxon>Tracheophyta</taxon>
        <taxon>Spermatophyta</taxon>
        <taxon>Magnoliopsida</taxon>
        <taxon>eudicotyledons</taxon>
        <taxon>Gunneridae</taxon>
        <taxon>Pentapetalae</taxon>
        <taxon>asterids</taxon>
        <taxon>lamiids</taxon>
        <taxon>Gentianales</taxon>
        <taxon>Rubiaceae</taxon>
        <taxon>Cinchonoideae</taxon>
        <taxon>Cinchoneae</taxon>
        <taxon>Cinchona</taxon>
    </lineage>
</organism>
<dbReference type="EMBL" id="JBJUIK010000014">
    <property type="protein sequence ID" value="KAL3503918.1"/>
    <property type="molecule type" value="Genomic_DNA"/>
</dbReference>
<evidence type="ECO:0000256" key="1">
    <source>
        <dbReference type="SAM" id="MobiDB-lite"/>
    </source>
</evidence>
<protein>
    <submittedName>
        <fullName evidence="2">Uncharacterized protein</fullName>
    </submittedName>
</protein>
<dbReference type="AlphaFoldDB" id="A0ABD2YA86"/>
<evidence type="ECO:0000313" key="3">
    <source>
        <dbReference type="Proteomes" id="UP001630127"/>
    </source>
</evidence>
<evidence type="ECO:0000313" key="2">
    <source>
        <dbReference type="EMBL" id="KAL3503918.1"/>
    </source>
</evidence>
<dbReference type="Proteomes" id="UP001630127">
    <property type="component" value="Unassembled WGS sequence"/>
</dbReference>